<organism evidence="3 7">
    <name type="scientific">Agathobacter rectalis</name>
    <dbReference type="NCBI Taxonomy" id="39491"/>
    <lineage>
        <taxon>Bacteria</taxon>
        <taxon>Bacillati</taxon>
        <taxon>Bacillota</taxon>
        <taxon>Clostridia</taxon>
        <taxon>Lachnospirales</taxon>
        <taxon>Lachnospiraceae</taxon>
        <taxon>Agathobacter</taxon>
    </lineage>
</organism>
<dbReference type="GO" id="GO:0003677">
    <property type="term" value="F:DNA binding"/>
    <property type="evidence" value="ECO:0007669"/>
    <property type="project" value="InterPro"/>
</dbReference>
<protein>
    <submittedName>
        <fullName evidence="3">Site-specific integrase</fullName>
    </submittedName>
</protein>
<dbReference type="AlphaFoldDB" id="A0A3E4EHE1"/>
<dbReference type="Proteomes" id="UP000286181">
    <property type="component" value="Unassembled WGS sequence"/>
</dbReference>
<feature type="domain" description="Tyr recombinase" evidence="2">
    <location>
        <begin position="1"/>
        <end position="141"/>
    </location>
</feature>
<dbReference type="GO" id="GO:0006310">
    <property type="term" value="P:DNA recombination"/>
    <property type="evidence" value="ECO:0007669"/>
    <property type="project" value="UniProtKB-KW"/>
</dbReference>
<dbReference type="EMBL" id="QROF01000001">
    <property type="protein sequence ID" value="RHL07963.1"/>
    <property type="molecule type" value="Genomic_DNA"/>
</dbReference>
<evidence type="ECO:0000313" key="7">
    <source>
        <dbReference type="Proteomes" id="UP000260642"/>
    </source>
</evidence>
<evidence type="ECO:0000313" key="5">
    <source>
        <dbReference type="EMBL" id="RHA93409.1"/>
    </source>
</evidence>
<dbReference type="Proteomes" id="UP000286220">
    <property type="component" value="Unassembled WGS sequence"/>
</dbReference>
<dbReference type="PROSITE" id="PS51898">
    <property type="entry name" value="TYR_RECOMBINASE"/>
    <property type="match status" value="1"/>
</dbReference>
<gene>
    <name evidence="6" type="ORF">DW038_00715</name>
    <name evidence="5" type="ORF">DW912_03730</name>
    <name evidence="4" type="ORF">DWV45_01750</name>
    <name evidence="3" type="ORF">DXD95_01190</name>
</gene>
<dbReference type="RefSeq" id="WP_117481222.1">
    <property type="nucleotide sequence ID" value="NZ_QSOB01000001.1"/>
</dbReference>
<dbReference type="InterPro" id="IPR002104">
    <property type="entry name" value="Integrase_catalytic"/>
</dbReference>
<dbReference type="Proteomes" id="UP000283683">
    <property type="component" value="Unassembled WGS sequence"/>
</dbReference>
<keyword evidence="1" id="KW-0233">DNA recombination</keyword>
<dbReference type="Gene3D" id="1.10.443.10">
    <property type="entry name" value="Intergrase catalytic core"/>
    <property type="match status" value="1"/>
</dbReference>
<evidence type="ECO:0000313" key="8">
    <source>
        <dbReference type="Proteomes" id="UP000283683"/>
    </source>
</evidence>
<dbReference type="EMBL" id="QSAZ01000002">
    <property type="protein sequence ID" value="RGW88887.1"/>
    <property type="molecule type" value="Genomic_DNA"/>
</dbReference>
<comment type="caution">
    <text evidence="3">The sequence shown here is derived from an EMBL/GenBank/DDBJ whole genome shotgun (WGS) entry which is preliminary data.</text>
</comment>
<dbReference type="Proteomes" id="UP000260642">
    <property type="component" value="Unassembled WGS sequence"/>
</dbReference>
<evidence type="ECO:0000313" key="10">
    <source>
        <dbReference type="Proteomes" id="UP000286220"/>
    </source>
</evidence>
<evidence type="ECO:0000313" key="4">
    <source>
        <dbReference type="EMBL" id="RGW88887.1"/>
    </source>
</evidence>
<dbReference type="InterPro" id="IPR011010">
    <property type="entry name" value="DNA_brk_join_enz"/>
</dbReference>
<evidence type="ECO:0000313" key="9">
    <source>
        <dbReference type="Proteomes" id="UP000286181"/>
    </source>
</evidence>
<evidence type="ECO:0000313" key="6">
    <source>
        <dbReference type="EMBL" id="RHL07963.1"/>
    </source>
</evidence>
<accession>A0A3E4EHE1</accession>
<dbReference type="GO" id="GO:0015074">
    <property type="term" value="P:DNA integration"/>
    <property type="evidence" value="ECO:0007669"/>
    <property type="project" value="InterPro"/>
</dbReference>
<dbReference type="EMBL" id="QSOB01000001">
    <property type="protein sequence ID" value="RGI70950.1"/>
    <property type="molecule type" value="Genomic_DNA"/>
</dbReference>
<evidence type="ECO:0000256" key="1">
    <source>
        <dbReference type="ARBA" id="ARBA00023172"/>
    </source>
</evidence>
<dbReference type="Pfam" id="PF00589">
    <property type="entry name" value="Phage_integrase"/>
    <property type="match status" value="1"/>
</dbReference>
<dbReference type="EMBL" id="QSFZ01000003">
    <property type="protein sequence ID" value="RHA93409.1"/>
    <property type="molecule type" value="Genomic_DNA"/>
</dbReference>
<dbReference type="InterPro" id="IPR013762">
    <property type="entry name" value="Integrase-like_cat_sf"/>
</dbReference>
<sequence>MGKRTIPLTDAACDAFRAIKLQNFQLGKICSVTIDGYTDFIFVTKHGRPMMPNGVNNALYNVVKYYNEYELKKASEEKREPVLIHQFSSHVMRHTGCTNMARSGVNIKAAQYIMGHAKSDVTLDVYNHLNNAFDAKLEIKKLEKNGTVMVQ</sequence>
<evidence type="ECO:0000259" key="2">
    <source>
        <dbReference type="PROSITE" id="PS51898"/>
    </source>
</evidence>
<evidence type="ECO:0000313" key="3">
    <source>
        <dbReference type="EMBL" id="RGI70950.1"/>
    </source>
</evidence>
<proteinExistence type="predicted"/>
<reference evidence="7 8" key="1">
    <citation type="submission" date="2018-08" db="EMBL/GenBank/DDBJ databases">
        <title>A genome reference for cultivated species of the human gut microbiota.</title>
        <authorList>
            <person name="Zou Y."/>
            <person name="Xue W."/>
            <person name="Luo G."/>
        </authorList>
    </citation>
    <scope>NUCLEOTIDE SEQUENCE [LARGE SCALE GENOMIC DNA]</scope>
    <source>
        <strain evidence="4 8">AF06-19</strain>
        <strain evidence="6 9">AF39-14AC</strain>
        <strain evidence="5 10">AM42-17AT</strain>
        <strain evidence="3 7">TM10-3</strain>
    </source>
</reference>
<name>A0A3E4EHE1_9FIRM</name>
<dbReference type="SUPFAM" id="SSF56349">
    <property type="entry name" value="DNA breaking-rejoining enzymes"/>
    <property type="match status" value="1"/>
</dbReference>